<accession>A0A0U5B5L7</accession>
<keyword evidence="2" id="KW-0178">Competence</keyword>
<evidence type="ECO:0000313" key="4">
    <source>
        <dbReference type="Proteomes" id="UP000217696"/>
    </source>
</evidence>
<gene>
    <name evidence="3" type="ORF">CB4_01151</name>
</gene>
<dbReference type="GO" id="GO:0009986">
    <property type="term" value="C:cell surface"/>
    <property type="evidence" value="ECO:0007669"/>
    <property type="project" value="UniProtKB-SubCell"/>
</dbReference>
<dbReference type="GO" id="GO:0030420">
    <property type="term" value="P:establishment of competence for transformation"/>
    <property type="evidence" value="ECO:0007669"/>
    <property type="project" value="UniProtKB-KW"/>
</dbReference>
<reference evidence="3 4" key="1">
    <citation type="submission" date="2015-12" db="EMBL/GenBank/DDBJ databases">
        <title>Genome sequence of Aneurinibacillus soli.</title>
        <authorList>
            <person name="Lee J.S."/>
            <person name="Lee K.C."/>
            <person name="Kim K.K."/>
            <person name="Lee B.W."/>
        </authorList>
    </citation>
    <scope>NUCLEOTIDE SEQUENCE [LARGE SCALE GENOMIC DNA]</scope>
    <source>
        <strain evidence="3 4">CB4</strain>
    </source>
</reference>
<organism evidence="3 4">
    <name type="scientific">Aneurinibacillus soli</name>
    <dbReference type="NCBI Taxonomy" id="1500254"/>
    <lineage>
        <taxon>Bacteria</taxon>
        <taxon>Bacillati</taxon>
        <taxon>Bacillota</taxon>
        <taxon>Bacilli</taxon>
        <taxon>Bacillales</taxon>
        <taxon>Paenibacillaceae</taxon>
        <taxon>Aneurinibacillus group</taxon>
        <taxon>Aneurinibacillus</taxon>
    </lineage>
</organism>
<sequence>MTGDMTQKEKGFTLIEVVAALVIFSIAILLFSNFFVKGYSLSKKQDNRMIALNLARQTAEEWKSEAGMVTSSTTVNGVTIEAGTPVTYDEIKKFKGQTITINAGAPLSINGRSYLQEVAISALDPDTAHQLLLLTITVRDANHPDDVLTVLHTGVPEKG</sequence>
<evidence type="ECO:0000256" key="1">
    <source>
        <dbReference type="ARBA" id="ARBA00004241"/>
    </source>
</evidence>
<dbReference type="InterPro" id="IPR012902">
    <property type="entry name" value="N_methyl_site"/>
</dbReference>
<dbReference type="Pfam" id="PF07963">
    <property type="entry name" value="N_methyl"/>
    <property type="match status" value="1"/>
</dbReference>
<comment type="subcellular location">
    <subcellularLocation>
        <location evidence="1">Cell surface</location>
    </subcellularLocation>
</comment>
<protein>
    <submittedName>
        <fullName evidence="3">Uncharacterized protein</fullName>
    </submittedName>
</protein>
<dbReference type="EMBL" id="AP017312">
    <property type="protein sequence ID" value="BAU26982.1"/>
    <property type="molecule type" value="Genomic_DNA"/>
</dbReference>
<dbReference type="NCBIfam" id="TIGR02532">
    <property type="entry name" value="IV_pilin_GFxxxE"/>
    <property type="match status" value="1"/>
</dbReference>
<name>A0A0U5B5L7_9BACL</name>
<keyword evidence="4" id="KW-1185">Reference proteome</keyword>
<proteinExistence type="predicted"/>
<dbReference type="Proteomes" id="UP000217696">
    <property type="component" value="Chromosome"/>
</dbReference>
<evidence type="ECO:0000313" key="3">
    <source>
        <dbReference type="EMBL" id="BAU26982.1"/>
    </source>
</evidence>
<dbReference type="PROSITE" id="PS00409">
    <property type="entry name" value="PROKAR_NTER_METHYL"/>
    <property type="match status" value="1"/>
</dbReference>
<dbReference type="KEGG" id="asoc:CB4_01151"/>
<evidence type="ECO:0000256" key="2">
    <source>
        <dbReference type="ARBA" id="ARBA00023287"/>
    </source>
</evidence>
<dbReference type="AlphaFoldDB" id="A0A0U5B5L7"/>